<dbReference type="PANTHER" id="PTHR43244">
    <property type="match status" value="1"/>
</dbReference>
<dbReference type="CDD" id="cd01097">
    <property type="entry name" value="Tetrahydromethanopterin_reductase"/>
    <property type="match status" value="1"/>
</dbReference>
<gene>
    <name evidence="3" type="ORF">HNQ79_004702</name>
</gene>
<evidence type="ECO:0000313" key="3">
    <source>
        <dbReference type="EMBL" id="MBB6438198.1"/>
    </source>
</evidence>
<keyword evidence="4" id="KW-1185">Reference proteome</keyword>
<dbReference type="AlphaFoldDB" id="A0A7X0HIR0"/>
<protein>
    <submittedName>
        <fullName evidence="3">G6PDH family F420-dependent oxidoreductase</fullName>
    </submittedName>
</protein>
<evidence type="ECO:0000259" key="2">
    <source>
        <dbReference type="Pfam" id="PF00296"/>
    </source>
</evidence>
<dbReference type="EMBL" id="JACHEM010000012">
    <property type="protein sequence ID" value="MBB6438198.1"/>
    <property type="molecule type" value="Genomic_DNA"/>
</dbReference>
<evidence type="ECO:0000256" key="1">
    <source>
        <dbReference type="ARBA" id="ARBA00023002"/>
    </source>
</evidence>
<dbReference type="InterPro" id="IPR011251">
    <property type="entry name" value="Luciferase-like_dom"/>
</dbReference>
<dbReference type="Proteomes" id="UP000540423">
    <property type="component" value="Unassembled WGS sequence"/>
</dbReference>
<dbReference type="PANTHER" id="PTHR43244:SF1">
    <property type="entry name" value="5,10-METHYLENETETRAHYDROMETHANOPTERIN REDUCTASE"/>
    <property type="match status" value="1"/>
</dbReference>
<dbReference type="GO" id="GO:0016705">
    <property type="term" value="F:oxidoreductase activity, acting on paired donors, with incorporation or reduction of molecular oxygen"/>
    <property type="evidence" value="ECO:0007669"/>
    <property type="project" value="InterPro"/>
</dbReference>
<dbReference type="NCBIfam" id="TIGR03557">
    <property type="entry name" value="F420_G6P_family"/>
    <property type="match status" value="1"/>
</dbReference>
<organism evidence="3 4">
    <name type="scientific">Streptomyces candidus</name>
    <dbReference type="NCBI Taxonomy" id="67283"/>
    <lineage>
        <taxon>Bacteria</taxon>
        <taxon>Bacillati</taxon>
        <taxon>Actinomycetota</taxon>
        <taxon>Actinomycetes</taxon>
        <taxon>Kitasatosporales</taxon>
        <taxon>Streptomycetaceae</taxon>
        <taxon>Streptomyces</taxon>
    </lineage>
</organism>
<keyword evidence="1" id="KW-0560">Oxidoreductase</keyword>
<name>A0A7X0HIR0_9ACTN</name>
<feature type="domain" description="Luciferase-like" evidence="2">
    <location>
        <begin position="8"/>
        <end position="295"/>
    </location>
</feature>
<dbReference type="Gene3D" id="3.20.20.30">
    <property type="entry name" value="Luciferase-like domain"/>
    <property type="match status" value="1"/>
</dbReference>
<dbReference type="RefSeq" id="WP_185034106.1">
    <property type="nucleotide sequence ID" value="NZ_BNBN01000003.1"/>
</dbReference>
<dbReference type="InterPro" id="IPR019945">
    <property type="entry name" value="F420_G6P_DH-rel"/>
</dbReference>
<evidence type="ECO:0000313" key="4">
    <source>
        <dbReference type="Proteomes" id="UP000540423"/>
    </source>
</evidence>
<dbReference type="Pfam" id="PF00296">
    <property type="entry name" value="Bac_luciferase"/>
    <property type="match status" value="1"/>
</dbReference>
<dbReference type="InterPro" id="IPR050564">
    <property type="entry name" value="F420-G6PD/mer"/>
</dbReference>
<accession>A0A7X0HIR0</accession>
<sequence length="325" mass="35251">MVQIGYTMMTEQAGPRALVDHVVGAEKAGFDFSVTSDHYFPWLEEQGHAPYAWSVLGAAAQATERIPLMTYVTCPSVRYHPAVVAQKAATMQLLSQGRFRLGLGSGENLNEHVVGAGWPAAHVRLDMLEEAVEIIRALFRGENVNHHGAHFDVENAKLWDLPGDEGLDLPGIGIAVSGPRSCELAGRLGDLVIATEAKAELVESFDRHGGTGKPRVGQLPVCFDTDRDAAVARAHEQFRWFAGGWKVNAELPGPAGFAGATQFVRPEDVAETIPCGSKVEDFVEAVRPYAEAGFTEVALVQIGGDQQEPYLEWAEKELLPALREL</sequence>
<comment type="caution">
    <text evidence="3">The sequence shown here is derived from an EMBL/GenBank/DDBJ whole genome shotgun (WGS) entry which is preliminary data.</text>
</comment>
<dbReference type="SUPFAM" id="SSF51679">
    <property type="entry name" value="Bacterial luciferase-like"/>
    <property type="match status" value="1"/>
</dbReference>
<proteinExistence type="predicted"/>
<dbReference type="InterPro" id="IPR036661">
    <property type="entry name" value="Luciferase-like_sf"/>
</dbReference>
<reference evidence="3 4" key="1">
    <citation type="submission" date="2020-08" db="EMBL/GenBank/DDBJ databases">
        <title>Genomic Encyclopedia of Type Strains, Phase IV (KMG-IV): sequencing the most valuable type-strain genomes for metagenomic binning, comparative biology and taxonomic classification.</title>
        <authorList>
            <person name="Goeker M."/>
        </authorList>
    </citation>
    <scope>NUCLEOTIDE SEQUENCE [LARGE SCALE GENOMIC DNA]</scope>
    <source>
        <strain evidence="3 4">DSM 40141</strain>
    </source>
</reference>